<feature type="region of interest" description="Disordered" evidence="1">
    <location>
        <begin position="1"/>
        <end position="22"/>
    </location>
</feature>
<name>A0A9N9XC93_DIABA</name>
<dbReference type="AlphaFoldDB" id="A0A9N9XC93"/>
<organism evidence="2 3">
    <name type="scientific">Diabrotica balteata</name>
    <name type="common">Banded cucumber beetle</name>
    <dbReference type="NCBI Taxonomy" id="107213"/>
    <lineage>
        <taxon>Eukaryota</taxon>
        <taxon>Metazoa</taxon>
        <taxon>Ecdysozoa</taxon>
        <taxon>Arthropoda</taxon>
        <taxon>Hexapoda</taxon>
        <taxon>Insecta</taxon>
        <taxon>Pterygota</taxon>
        <taxon>Neoptera</taxon>
        <taxon>Endopterygota</taxon>
        <taxon>Coleoptera</taxon>
        <taxon>Polyphaga</taxon>
        <taxon>Cucujiformia</taxon>
        <taxon>Chrysomeloidea</taxon>
        <taxon>Chrysomelidae</taxon>
        <taxon>Galerucinae</taxon>
        <taxon>Diabroticina</taxon>
        <taxon>Diabroticites</taxon>
        <taxon>Diabrotica</taxon>
    </lineage>
</organism>
<reference evidence="2" key="1">
    <citation type="submission" date="2022-01" db="EMBL/GenBank/DDBJ databases">
        <authorList>
            <person name="King R."/>
        </authorList>
    </citation>
    <scope>NUCLEOTIDE SEQUENCE</scope>
</reference>
<evidence type="ECO:0000313" key="3">
    <source>
        <dbReference type="Proteomes" id="UP001153709"/>
    </source>
</evidence>
<evidence type="ECO:0000313" key="2">
    <source>
        <dbReference type="EMBL" id="CAG9835849.1"/>
    </source>
</evidence>
<dbReference type="Proteomes" id="UP001153709">
    <property type="component" value="Chromosome 6"/>
</dbReference>
<protein>
    <submittedName>
        <fullName evidence="2">Uncharacterized protein</fullName>
    </submittedName>
</protein>
<sequence length="131" mass="14224">MDPPGTSRAELNTPGPGTPLTEASMVLSTLGGQPKALSDTEVMLYMDESKTGTPPPSSRMRRGERESVRGAFFVSQTSTVTEAASDDIDDLDNELPRVTHPFQDNLVTPVNRSQILMIRSNYFVSVKPGLI</sequence>
<gene>
    <name evidence="2" type="ORF">DIABBA_LOCUS9010</name>
</gene>
<proteinExistence type="predicted"/>
<feature type="region of interest" description="Disordered" evidence="1">
    <location>
        <begin position="46"/>
        <end position="67"/>
    </location>
</feature>
<dbReference type="EMBL" id="OU898281">
    <property type="protein sequence ID" value="CAG9835849.1"/>
    <property type="molecule type" value="Genomic_DNA"/>
</dbReference>
<evidence type="ECO:0000256" key="1">
    <source>
        <dbReference type="SAM" id="MobiDB-lite"/>
    </source>
</evidence>
<accession>A0A9N9XC93</accession>
<dbReference type="OrthoDB" id="8879391at2759"/>
<keyword evidence="3" id="KW-1185">Reference proteome</keyword>